<reference evidence="1 2" key="1">
    <citation type="submission" date="2013-06" db="EMBL/GenBank/DDBJ databases">
        <authorList>
            <person name="Weinstock G."/>
            <person name="Sodergren E."/>
            <person name="Lobos E.A."/>
            <person name="Fulton L."/>
            <person name="Fulton R."/>
            <person name="Courtney L."/>
            <person name="Fronick C."/>
            <person name="O'Laughlin M."/>
            <person name="Godfrey J."/>
            <person name="Wilson R.M."/>
            <person name="Miner T."/>
            <person name="Farmer C."/>
            <person name="Delehaunty K."/>
            <person name="Cordes M."/>
            <person name="Minx P."/>
            <person name="Tomlinson C."/>
            <person name="Chen J."/>
            <person name="Wollam A."/>
            <person name="Pepin K.H."/>
            <person name="Bhonagiri V."/>
            <person name="Zhang X."/>
            <person name="Warren W."/>
            <person name="Mitreva M."/>
            <person name="Mardis E.R."/>
            <person name="Wilson R.K."/>
        </authorList>
    </citation>
    <scope>NUCLEOTIDE SEQUENCE [LARGE SCALE GENOMIC DNA]</scope>
    <source>
        <strain evidence="1 2">F0510</strain>
    </source>
</reference>
<dbReference type="Proteomes" id="UP000016498">
    <property type="component" value="Unassembled WGS sequence"/>
</dbReference>
<accession>U1PH01</accession>
<sequence>MALSLPQGGGRSELTAGVIQGAGWFVSRKEAQTRRQGEM</sequence>
<dbReference type="AlphaFoldDB" id="U1PH01"/>
<name>U1PH01_9ACTO</name>
<proteinExistence type="predicted"/>
<protein>
    <submittedName>
        <fullName evidence="1">Uncharacterized protein</fullName>
    </submittedName>
</protein>
<comment type="caution">
    <text evidence="1">The sequence shown here is derived from an EMBL/GenBank/DDBJ whole genome shotgun (WGS) entry which is preliminary data.</text>
</comment>
<gene>
    <name evidence="1" type="ORF">HMPREF1549_02983</name>
</gene>
<dbReference type="EMBL" id="AWSD01000364">
    <property type="protein sequence ID" value="ERH15760.1"/>
    <property type="molecule type" value="Genomic_DNA"/>
</dbReference>
<evidence type="ECO:0000313" key="2">
    <source>
        <dbReference type="Proteomes" id="UP000016498"/>
    </source>
</evidence>
<dbReference type="HOGENOM" id="CLU_3303366_0_0_11"/>
<organism evidence="1 2">
    <name type="scientific">Actinomyces johnsonii F0510</name>
    <dbReference type="NCBI Taxonomy" id="1227262"/>
    <lineage>
        <taxon>Bacteria</taxon>
        <taxon>Bacillati</taxon>
        <taxon>Actinomycetota</taxon>
        <taxon>Actinomycetes</taxon>
        <taxon>Actinomycetales</taxon>
        <taxon>Actinomycetaceae</taxon>
        <taxon>Actinomyces</taxon>
    </lineage>
</organism>
<dbReference type="PATRIC" id="fig|1227262.3.peg.2425"/>
<evidence type="ECO:0000313" key="1">
    <source>
        <dbReference type="EMBL" id="ERH15760.1"/>
    </source>
</evidence>